<reference evidence="2" key="1">
    <citation type="submission" date="2023-04" db="EMBL/GenBank/DDBJ databases">
        <title>Phytophthora fragariaefolia NBRC 109709.</title>
        <authorList>
            <person name="Ichikawa N."/>
            <person name="Sato H."/>
            <person name="Tonouchi N."/>
        </authorList>
    </citation>
    <scope>NUCLEOTIDE SEQUENCE</scope>
    <source>
        <strain evidence="2">NBRC 109709</strain>
    </source>
</reference>
<keyword evidence="3" id="KW-1185">Reference proteome</keyword>
<evidence type="ECO:0000313" key="2">
    <source>
        <dbReference type="EMBL" id="GMF30391.1"/>
    </source>
</evidence>
<evidence type="ECO:0000313" key="3">
    <source>
        <dbReference type="Proteomes" id="UP001165121"/>
    </source>
</evidence>
<dbReference type="EMBL" id="BSXT01000576">
    <property type="protein sequence ID" value="GMF30391.1"/>
    <property type="molecule type" value="Genomic_DNA"/>
</dbReference>
<dbReference type="Proteomes" id="UP001165121">
    <property type="component" value="Unassembled WGS sequence"/>
</dbReference>
<dbReference type="AlphaFoldDB" id="A0A9W6UDV1"/>
<name>A0A9W6UDV1_9STRA</name>
<sequence>MLPAASIDKRWSTFAALAIVEDIETAADSSLPIVRMSKLKLPKVRMPEVNDTKSSNASKSTKDVAYVRLRRHERAKHVVLSSGEKYSYAKAMVEPLLQHLSYLSSGDFYQELYAWKETVEVGLRQVKSRSANHAARTCDSNNDSGDEGDGNTIEEDAFSILNPAKAMATMHLMNALETATSDSSDELQIKLNDDGVVTKPEVSNSNVDDNDDEVSPTQVTGEKMAYILKRDNDNDENESCQPEPEEAKISAAVNKDVDLIKSNQKPNPKVPLARQVDIINVPKQPRRGRARTTLRQLRQTKLTSGPDRLAVHKYPSDLIVSVDQLIIWARCTPNLKHVMELLQKYPVQLEDAYLRVRAITYRLI</sequence>
<gene>
    <name evidence="2" type="ORF">Pfra01_000672700</name>
</gene>
<protein>
    <submittedName>
        <fullName evidence="2">Unnamed protein product</fullName>
    </submittedName>
</protein>
<evidence type="ECO:0000256" key="1">
    <source>
        <dbReference type="SAM" id="MobiDB-lite"/>
    </source>
</evidence>
<feature type="region of interest" description="Disordered" evidence="1">
    <location>
        <begin position="131"/>
        <end position="153"/>
    </location>
</feature>
<feature type="compositionally biased region" description="Acidic residues" evidence="1">
    <location>
        <begin position="144"/>
        <end position="153"/>
    </location>
</feature>
<feature type="region of interest" description="Disordered" evidence="1">
    <location>
        <begin position="195"/>
        <end position="216"/>
    </location>
</feature>
<proteinExistence type="predicted"/>
<accession>A0A9W6UDV1</accession>
<organism evidence="2 3">
    <name type="scientific">Phytophthora fragariaefolia</name>
    <dbReference type="NCBI Taxonomy" id="1490495"/>
    <lineage>
        <taxon>Eukaryota</taxon>
        <taxon>Sar</taxon>
        <taxon>Stramenopiles</taxon>
        <taxon>Oomycota</taxon>
        <taxon>Peronosporomycetes</taxon>
        <taxon>Peronosporales</taxon>
        <taxon>Peronosporaceae</taxon>
        <taxon>Phytophthora</taxon>
    </lineage>
</organism>
<comment type="caution">
    <text evidence="2">The sequence shown here is derived from an EMBL/GenBank/DDBJ whole genome shotgun (WGS) entry which is preliminary data.</text>
</comment>